<dbReference type="EMBL" id="JABVXQ010000012">
    <property type="protein sequence ID" value="KAF6084398.1"/>
    <property type="molecule type" value="Genomic_DNA"/>
</dbReference>
<accession>A0A833Z1F6</accession>
<comment type="caution">
    <text evidence="2">The sequence shown here is derived from an EMBL/GenBank/DDBJ whole genome shotgun (WGS) entry which is preliminary data.</text>
</comment>
<evidence type="ECO:0000313" key="2">
    <source>
        <dbReference type="EMBL" id="KAF6084398.1"/>
    </source>
</evidence>
<evidence type="ECO:0000313" key="3">
    <source>
        <dbReference type="Proteomes" id="UP000664940"/>
    </source>
</evidence>
<feature type="region of interest" description="Disordered" evidence="1">
    <location>
        <begin position="1"/>
        <end position="51"/>
    </location>
</feature>
<name>A0A833Z1F6_9CHIR</name>
<dbReference type="Proteomes" id="UP000664940">
    <property type="component" value="Unassembled WGS sequence"/>
</dbReference>
<sequence length="135" mass="14499">MNKEGPLAPRRAQPGVETSDDREHSSDLGGQSQCGGMGRPRMHGTIGARNPPEACLGKDHPCVFTLCLPFPAEVFAAGTSFPPHQGVGLWVGRDPDNWPFYRLLGNEQLPLDQTEKTVPCPASLGLELAPLQMGL</sequence>
<organism evidence="2 3">
    <name type="scientific">Phyllostomus discolor</name>
    <name type="common">pale spear-nosed bat</name>
    <dbReference type="NCBI Taxonomy" id="89673"/>
    <lineage>
        <taxon>Eukaryota</taxon>
        <taxon>Metazoa</taxon>
        <taxon>Chordata</taxon>
        <taxon>Craniata</taxon>
        <taxon>Vertebrata</taxon>
        <taxon>Euteleostomi</taxon>
        <taxon>Mammalia</taxon>
        <taxon>Eutheria</taxon>
        <taxon>Laurasiatheria</taxon>
        <taxon>Chiroptera</taxon>
        <taxon>Yangochiroptera</taxon>
        <taxon>Phyllostomidae</taxon>
        <taxon>Phyllostominae</taxon>
        <taxon>Phyllostomus</taxon>
    </lineage>
</organism>
<evidence type="ECO:0000256" key="1">
    <source>
        <dbReference type="SAM" id="MobiDB-lite"/>
    </source>
</evidence>
<proteinExistence type="predicted"/>
<protein>
    <submittedName>
        <fullName evidence="2">Uncharacterized protein</fullName>
    </submittedName>
</protein>
<reference evidence="2 3" key="1">
    <citation type="journal article" date="2020" name="Nature">
        <title>Six reference-quality genomes reveal evolution of bat adaptations.</title>
        <authorList>
            <person name="Jebb D."/>
            <person name="Huang Z."/>
            <person name="Pippel M."/>
            <person name="Hughes G.M."/>
            <person name="Lavrichenko K."/>
            <person name="Devanna P."/>
            <person name="Winkler S."/>
            <person name="Jermiin L.S."/>
            <person name="Skirmuntt E.C."/>
            <person name="Katzourakis A."/>
            <person name="Burkitt-Gray L."/>
            <person name="Ray D.A."/>
            <person name="Sullivan K.A.M."/>
            <person name="Roscito J.G."/>
            <person name="Kirilenko B.M."/>
            <person name="Davalos L.M."/>
            <person name="Corthals A.P."/>
            <person name="Power M.L."/>
            <person name="Jones G."/>
            <person name="Ransome R.D."/>
            <person name="Dechmann D.K.N."/>
            <person name="Locatelli A.G."/>
            <person name="Puechmaille S.J."/>
            <person name="Fedrigo O."/>
            <person name="Jarvis E.D."/>
            <person name="Hiller M."/>
            <person name="Vernes S.C."/>
            <person name="Myers E.W."/>
            <person name="Teeling E.C."/>
        </authorList>
    </citation>
    <scope>NUCLEOTIDE SEQUENCE [LARGE SCALE GENOMIC DNA]</scope>
    <source>
        <strain evidence="2">Bat1K_MPI-CBG_1</strain>
    </source>
</reference>
<dbReference type="AlphaFoldDB" id="A0A833Z1F6"/>
<gene>
    <name evidence="2" type="ORF">HJG60_008660</name>
</gene>